<evidence type="ECO:0000256" key="1">
    <source>
        <dbReference type="ARBA" id="ARBA00005695"/>
    </source>
</evidence>
<organism evidence="5 6">
    <name type="scientific">Rahnella sikkimica</name>
    <dbReference type="NCBI Taxonomy" id="1805933"/>
    <lineage>
        <taxon>Bacteria</taxon>
        <taxon>Pseudomonadati</taxon>
        <taxon>Pseudomonadota</taxon>
        <taxon>Gammaproteobacteria</taxon>
        <taxon>Enterobacterales</taxon>
        <taxon>Yersiniaceae</taxon>
        <taxon>Rahnella</taxon>
    </lineage>
</organism>
<dbReference type="Proteomes" id="UP000239197">
    <property type="component" value="Chromosome"/>
</dbReference>
<dbReference type="GO" id="GO:0030288">
    <property type="term" value="C:outer membrane-bounded periplasmic space"/>
    <property type="evidence" value="ECO:0007669"/>
    <property type="project" value="UniProtKB-ARBA"/>
</dbReference>
<dbReference type="GO" id="GO:1904680">
    <property type="term" value="F:peptide transmembrane transporter activity"/>
    <property type="evidence" value="ECO:0007669"/>
    <property type="project" value="TreeGrafter"/>
</dbReference>
<evidence type="ECO:0000313" key="6">
    <source>
        <dbReference type="Proteomes" id="UP000239197"/>
    </source>
</evidence>
<protein>
    <recommendedName>
        <fullName evidence="4">Solute-binding protein family 5 domain-containing protein</fullName>
    </recommendedName>
</protein>
<sequence length="479" mass="52889">MPLTPAPVFTILQPSVVLADPHVLSDIRDRRSIIDAVYDALVRRDDNGHYVPWLAKSWTVDSGGQHWRFRLRDDVLFHDNTRLTARDAASSLLRAISPEMPGELGTQGVLRSYFEGAEISATGDTILNISTAHPAASLLDLLVDIPVVRADALPGELTGSGAYRPVSDEPGKVILQRFDRHWAGKPPVQQLVWQAIPDAHERLALLEQGKADLVVDPPYRVAAPPQGIRLISQKSYLCVIFLLNHFEGATCDIRVRKALNHAIDLAEIIRDPAITAGQADPLAGPLTGRHPGTPSDLPAYAYDPALARQLLAQAGYADGLTLELALPARFPDESIALANRIAEQLRDVGVTANLTVYEDRPAYAQRVRDKQFGDICCFDSSPASAWRVYAEKLDSRRKGPWWQGYHSDELNLLLDKIAETTGSAQREHLLEQAFTRVHDDAPWLFLYSPHSRWALGEKAAGWTPSFEGRVRIIQTGSEA</sequence>
<dbReference type="PANTHER" id="PTHR30290">
    <property type="entry name" value="PERIPLASMIC BINDING COMPONENT OF ABC TRANSPORTER"/>
    <property type="match status" value="1"/>
</dbReference>
<accession>A0A2L1UN77</accession>
<dbReference type="PIRSF" id="PIRSF002741">
    <property type="entry name" value="MppA"/>
    <property type="match status" value="1"/>
</dbReference>
<dbReference type="SUPFAM" id="SSF53850">
    <property type="entry name" value="Periplasmic binding protein-like II"/>
    <property type="match status" value="1"/>
</dbReference>
<proteinExistence type="inferred from homology"/>
<evidence type="ECO:0000259" key="4">
    <source>
        <dbReference type="Pfam" id="PF00496"/>
    </source>
</evidence>
<dbReference type="Gene3D" id="3.10.105.10">
    <property type="entry name" value="Dipeptide-binding Protein, Domain 3"/>
    <property type="match status" value="1"/>
</dbReference>
<dbReference type="GO" id="GO:0043190">
    <property type="term" value="C:ATP-binding cassette (ABC) transporter complex"/>
    <property type="evidence" value="ECO:0007669"/>
    <property type="project" value="InterPro"/>
</dbReference>
<reference evidence="6" key="1">
    <citation type="submission" date="2017-01" db="EMBL/GenBank/DDBJ databases">
        <title>Genome sequence of Rouxiella sp. ERMR1:05.</title>
        <authorList>
            <person name="Kumar R."/>
            <person name="Singh D."/>
            <person name="Kumar S."/>
        </authorList>
    </citation>
    <scope>NUCLEOTIDE SEQUENCE [LARGE SCALE GENOMIC DNA]</scope>
    <source>
        <strain evidence="6">ERMR1:05</strain>
    </source>
</reference>
<dbReference type="PANTHER" id="PTHR30290:SF9">
    <property type="entry name" value="OLIGOPEPTIDE-BINDING PROTEIN APPA"/>
    <property type="match status" value="1"/>
</dbReference>
<dbReference type="RefSeq" id="WP_104921919.1">
    <property type="nucleotide sequence ID" value="NZ_CP019062.1"/>
</dbReference>
<dbReference type="Pfam" id="PF00496">
    <property type="entry name" value="SBP_bac_5"/>
    <property type="match status" value="1"/>
</dbReference>
<comment type="similarity">
    <text evidence="1">Belongs to the bacterial solute-binding protein 5 family.</text>
</comment>
<dbReference type="InterPro" id="IPR039424">
    <property type="entry name" value="SBP_5"/>
</dbReference>
<keyword evidence="6" id="KW-1185">Reference proteome</keyword>
<dbReference type="GO" id="GO:0015833">
    <property type="term" value="P:peptide transport"/>
    <property type="evidence" value="ECO:0007669"/>
    <property type="project" value="TreeGrafter"/>
</dbReference>
<evidence type="ECO:0000313" key="5">
    <source>
        <dbReference type="EMBL" id="AVF34390.1"/>
    </source>
</evidence>
<keyword evidence="2" id="KW-0813">Transport</keyword>
<evidence type="ECO:0000256" key="2">
    <source>
        <dbReference type="ARBA" id="ARBA00022448"/>
    </source>
</evidence>
<dbReference type="EMBL" id="CP019062">
    <property type="protein sequence ID" value="AVF34390.1"/>
    <property type="molecule type" value="Genomic_DNA"/>
</dbReference>
<dbReference type="OrthoDB" id="9801912at2"/>
<dbReference type="InterPro" id="IPR000914">
    <property type="entry name" value="SBP_5_dom"/>
</dbReference>
<dbReference type="CDD" id="cd00995">
    <property type="entry name" value="PBP2_NikA_DppA_OppA_like"/>
    <property type="match status" value="1"/>
</dbReference>
<dbReference type="InterPro" id="IPR030678">
    <property type="entry name" value="Peptide/Ni-bd"/>
</dbReference>
<dbReference type="KEGG" id="rox:BV494_05365"/>
<evidence type="ECO:0000256" key="3">
    <source>
        <dbReference type="ARBA" id="ARBA00022729"/>
    </source>
</evidence>
<feature type="domain" description="Solute-binding protein family 5" evidence="4">
    <location>
        <begin position="50"/>
        <end position="372"/>
    </location>
</feature>
<name>A0A2L1UN77_9GAMM</name>
<dbReference type="Gene3D" id="3.40.190.10">
    <property type="entry name" value="Periplasmic binding protein-like II"/>
    <property type="match status" value="1"/>
</dbReference>
<dbReference type="AlphaFoldDB" id="A0A2L1UN77"/>
<gene>
    <name evidence="5" type="ORF">BV494_05365</name>
</gene>
<keyword evidence="3" id="KW-0732">Signal</keyword>